<sequence length="273" mass="30622">MSDRYASKPGRVSRHPSTSQEYSDRHRPSPQPALSGHYAATGHLHASESPGCGAPYARADDVSLAAGCSKEAKEWFRRLSEKEKRGISASGVSVKDSFDQFNNAIFSEPWMKYLLSNTGVVESVRFTWREKPYQCCFKAAPEGLPGFPDSSGRDVFRLMEIRDKYGMVTFQKRSAVLWDIYSISDLDNPFVPGVATGVLNSQLMPPLCRLTHDLDKVNGVYPEVYTTRTGCNYVFVDRVSHSIVYVLLWSIILGKYEMFSSAEAMNKYAENLI</sequence>
<evidence type="ECO:0000313" key="3">
    <source>
        <dbReference type="Proteomes" id="UP000292702"/>
    </source>
</evidence>
<gene>
    <name evidence="2" type="ORF">EIP91_011804</name>
</gene>
<evidence type="ECO:0000256" key="1">
    <source>
        <dbReference type="SAM" id="MobiDB-lite"/>
    </source>
</evidence>
<keyword evidence="3" id="KW-1185">Reference proteome</keyword>
<dbReference type="AlphaFoldDB" id="A0A4R0RHG8"/>
<dbReference type="EMBL" id="RWJN01000081">
    <property type="protein sequence ID" value="TCD67940.1"/>
    <property type="molecule type" value="Genomic_DNA"/>
</dbReference>
<comment type="caution">
    <text evidence="2">The sequence shown here is derived from an EMBL/GenBank/DDBJ whole genome shotgun (WGS) entry which is preliminary data.</text>
</comment>
<reference evidence="2 3" key="1">
    <citation type="submission" date="2018-11" db="EMBL/GenBank/DDBJ databases">
        <title>Genome assembly of Steccherinum ochraceum LE-BIN_3174, the white-rot fungus of the Steccherinaceae family (The Residual Polyporoid clade, Polyporales, Basidiomycota).</title>
        <authorList>
            <person name="Fedorova T.V."/>
            <person name="Glazunova O.A."/>
            <person name="Landesman E.O."/>
            <person name="Moiseenko K.V."/>
            <person name="Psurtseva N.V."/>
            <person name="Savinova O.S."/>
            <person name="Shakhova N.V."/>
            <person name="Tyazhelova T.V."/>
            <person name="Vasina D.V."/>
        </authorList>
    </citation>
    <scope>NUCLEOTIDE SEQUENCE [LARGE SCALE GENOMIC DNA]</scope>
    <source>
        <strain evidence="2 3">LE-BIN_3174</strain>
    </source>
</reference>
<evidence type="ECO:0000313" key="2">
    <source>
        <dbReference type="EMBL" id="TCD67940.1"/>
    </source>
</evidence>
<dbReference type="Proteomes" id="UP000292702">
    <property type="component" value="Unassembled WGS sequence"/>
</dbReference>
<name>A0A4R0RHG8_9APHY</name>
<feature type="region of interest" description="Disordered" evidence="1">
    <location>
        <begin position="1"/>
        <end position="40"/>
    </location>
</feature>
<protein>
    <submittedName>
        <fullName evidence="2">Uncharacterized protein</fullName>
    </submittedName>
</protein>
<proteinExistence type="predicted"/>
<organism evidence="2 3">
    <name type="scientific">Steccherinum ochraceum</name>
    <dbReference type="NCBI Taxonomy" id="92696"/>
    <lineage>
        <taxon>Eukaryota</taxon>
        <taxon>Fungi</taxon>
        <taxon>Dikarya</taxon>
        <taxon>Basidiomycota</taxon>
        <taxon>Agaricomycotina</taxon>
        <taxon>Agaricomycetes</taxon>
        <taxon>Polyporales</taxon>
        <taxon>Steccherinaceae</taxon>
        <taxon>Steccherinum</taxon>
    </lineage>
</organism>
<accession>A0A4R0RHG8</accession>